<evidence type="ECO:0000256" key="3">
    <source>
        <dbReference type="ARBA" id="ARBA00023125"/>
    </source>
</evidence>
<dbReference type="SUPFAM" id="SSF46955">
    <property type="entry name" value="Putative DNA-binding domain"/>
    <property type="match status" value="1"/>
</dbReference>
<organism evidence="6 7">
    <name type="scientific">Kurthia gibsonii</name>
    <dbReference type="NCBI Taxonomy" id="33946"/>
    <lineage>
        <taxon>Bacteria</taxon>
        <taxon>Bacillati</taxon>
        <taxon>Bacillota</taxon>
        <taxon>Bacilli</taxon>
        <taxon>Bacillales</taxon>
        <taxon>Caryophanaceae</taxon>
        <taxon>Kurthia</taxon>
    </lineage>
</organism>
<dbReference type="Proteomes" id="UP001398420">
    <property type="component" value="Unassembled WGS sequence"/>
</dbReference>
<dbReference type="PANTHER" id="PTHR30204">
    <property type="entry name" value="REDOX-CYCLING DRUG-SENSING TRANSCRIPTIONAL ACTIVATOR SOXR"/>
    <property type="match status" value="1"/>
</dbReference>
<keyword evidence="1" id="KW-0678">Repressor</keyword>
<dbReference type="InterPro" id="IPR000551">
    <property type="entry name" value="MerR-type_HTH_dom"/>
</dbReference>
<dbReference type="InterPro" id="IPR047057">
    <property type="entry name" value="MerR_fam"/>
</dbReference>
<reference evidence="6 7" key="1">
    <citation type="submission" date="2024-04" db="EMBL/GenBank/DDBJ databases">
        <authorList>
            <person name="Wu Y.S."/>
            <person name="Zhang L."/>
        </authorList>
    </citation>
    <scope>NUCLEOTIDE SEQUENCE [LARGE SCALE GENOMIC DNA]</scope>
    <source>
        <strain evidence="6 7">KG-01</strain>
    </source>
</reference>
<evidence type="ECO:0000256" key="4">
    <source>
        <dbReference type="ARBA" id="ARBA00023163"/>
    </source>
</evidence>
<accession>A0ABU9LPN6</accession>
<keyword evidence="4" id="KW-0804">Transcription</keyword>
<proteinExistence type="predicted"/>
<evidence type="ECO:0000256" key="2">
    <source>
        <dbReference type="ARBA" id="ARBA00023015"/>
    </source>
</evidence>
<keyword evidence="3" id="KW-0238">DNA-binding</keyword>
<dbReference type="SMART" id="SM00422">
    <property type="entry name" value="HTH_MERR"/>
    <property type="match status" value="1"/>
</dbReference>
<keyword evidence="2" id="KW-0805">Transcription regulation</keyword>
<sequence>MYSIRQASELAQVPASTIRYYEKIQLLPFVQRDTKGNRIFTEKEIELLNLIRCFRTLGMSIQTIQQQIQTFESQHAELNVQAILQQHKQTLVEQIDILQTYIQEIDSKIE</sequence>
<evidence type="ECO:0000259" key="5">
    <source>
        <dbReference type="PROSITE" id="PS50937"/>
    </source>
</evidence>
<dbReference type="InterPro" id="IPR009061">
    <property type="entry name" value="DNA-bd_dom_put_sf"/>
</dbReference>
<dbReference type="Gene3D" id="1.10.1660.10">
    <property type="match status" value="1"/>
</dbReference>
<dbReference type="RefSeq" id="WP_087682026.1">
    <property type="nucleotide sequence ID" value="NZ_JBBCRB010000007.1"/>
</dbReference>
<comment type="caution">
    <text evidence="6">The sequence shown here is derived from an EMBL/GenBank/DDBJ whole genome shotgun (WGS) entry which is preliminary data.</text>
</comment>
<feature type="domain" description="HTH merR-type" evidence="5">
    <location>
        <begin position="1"/>
        <end position="70"/>
    </location>
</feature>
<dbReference type="EMBL" id="JBCEWA010000008">
    <property type="protein sequence ID" value="MEL5989018.1"/>
    <property type="molecule type" value="Genomic_DNA"/>
</dbReference>
<evidence type="ECO:0000256" key="1">
    <source>
        <dbReference type="ARBA" id="ARBA00022491"/>
    </source>
</evidence>
<gene>
    <name evidence="6" type="ORF">AAF454_11450</name>
</gene>
<dbReference type="PANTHER" id="PTHR30204:SF69">
    <property type="entry name" value="MERR-FAMILY TRANSCRIPTIONAL REGULATOR"/>
    <property type="match status" value="1"/>
</dbReference>
<dbReference type="PROSITE" id="PS50937">
    <property type="entry name" value="HTH_MERR_2"/>
    <property type="match status" value="1"/>
</dbReference>
<keyword evidence="7" id="KW-1185">Reference proteome</keyword>
<name>A0ABU9LPN6_9BACL</name>
<protein>
    <submittedName>
        <fullName evidence="6">MerR family transcriptional regulator</fullName>
    </submittedName>
</protein>
<evidence type="ECO:0000313" key="6">
    <source>
        <dbReference type="EMBL" id="MEL5989018.1"/>
    </source>
</evidence>
<evidence type="ECO:0000313" key="7">
    <source>
        <dbReference type="Proteomes" id="UP001398420"/>
    </source>
</evidence>
<dbReference type="Pfam" id="PF13411">
    <property type="entry name" value="MerR_1"/>
    <property type="match status" value="1"/>
</dbReference>